<name>A0A0G0YCU6_9BACT</name>
<comment type="caution">
    <text evidence="1">The sequence shown here is derived from an EMBL/GenBank/DDBJ whole genome shotgun (WGS) entry which is preliminary data.</text>
</comment>
<accession>A0A0G0YCU6</accession>
<reference evidence="1 2" key="1">
    <citation type="journal article" date="2015" name="Nature">
        <title>rRNA introns, odd ribosomes, and small enigmatic genomes across a large radiation of phyla.</title>
        <authorList>
            <person name="Brown C.T."/>
            <person name="Hug L.A."/>
            <person name="Thomas B.C."/>
            <person name="Sharon I."/>
            <person name="Castelle C.J."/>
            <person name="Singh A."/>
            <person name="Wilkins M.J."/>
            <person name="Williams K.H."/>
            <person name="Banfield J.F."/>
        </authorList>
    </citation>
    <scope>NUCLEOTIDE SEQUENCE [LARGE SCALE GENOMIC DNA]</scope>
</reference>
<evidence type="ECO:0000313" key="2">
    <source>
        <dbReference type="Proteomes" id="UP000033930"/>
    </source>
</evidence>
<evidence type="ECO:0000313" key="1">
    <source>
        <dbReference type="EMBL" id="KKR98127.1"/>
    </source>
</evidence>
<dbReference type="AlphaFoldDB" id="A0A0G0YCU6"/>
<protein>
    <submittedName>
        <fullName evidence="1">Uncharacterized protein</fullName>
    </submittedName>
</protein>
<dbReference type="Proteomes" id="UP000033930">
    <property type="component" value="Unassembled WGS sequence"/>
</dbReference>
<organism evidence="1 2">
    <name type="scientific">Candidatus Uhrbacteria bacterium GW2011_GWC1_41_20</name>
    <dbReference type="NCBI Taxonomy" id="1618983"/>
    <lineage>
        <taxon>Bacteria</taxon>
        <taxon>Candidatus Uhriibacteriota</taxon>
    </lineage>
</organism>
<gene>
    <name evidence="1" type="ORF">UU50_C0021G0005</name>
</gene>
<dbReference type="EMBL" id="LCAW01000021">
    <property type="protein sequence ID" value="KKR98127.1"/>
    <property type="molecule type" value="Genomic_DNA"/>
</dbReference>
<sequence>MNNLGWIQFPRVQEYLLDIAIYDTLDEIGKKYDLPQKRTVELLDLADAVMKGQAQVGQMPGFLEKAFGLDEQKARLVASDLAGYRLLPLTEFISGVEDAIEQWGGDVLAYPELRLKKPGLEDELLSFASQIGLELPDHLMKRFIFLAKGYINKERDRQASLTLLKRPITIGGLQFSDLQAQRFFEMLDKRFGEAEPTPLTKGELEGVFSDGKLKVEEKRTEEEVESKKLKVESVKSAEEIEKPNVKSTPVKTIRTRDLLVIKAVPHALTTDVPLISGSIIHQEEEAEIEEHKKQLAQKPVVDNQKVQAAIIEKTAQLLFAPFKNAKQTQASAREFTNSFVRGRIDTQRAHALLVDKYGFDNEHAMEAIKLLAQGHSEYHQSPEPIKPSVVKKKPDVSLEARVLDERHAVLTKTVPKTSIEPILPGARVSVARSSNQEAILQQKKISSVDLQQAQEKAKPAKASVRLSVQSTPPSQKQNASTKVADIVFAQKLVGPVEELGTMGITEFRRLSSDPQEAVQKILNTLDLLEETDYEQRIAGIVALRQSPLQKLYISLMQEALMQGSPVTDIAAMHRNKGEMSLSTPEIDAIVELNRITQF</sequence>
<proteinExistence type="predicted"/>